<dbReference type="InterPro" id="IPR011990">
    <property type="entry name" value="TPR-like_helical_dom_sf"/>
</dbReference>
<evidence type="ECO:0000313" key="3">
    <source>
        <dbReference type="Proteomes" id="UP000295748"/>
    </source>
</evidence>
<dbReference type="EMBL" id="CP038266">
    <property type="protein sequence ID" value="QBR88969.1"/>
    <property type="molecule type" value="Genomic_DNA"/>
</dbReference>
<sequence>MTDEWATRVEAVWADAALSDLERIAAIDALAAQRDADDPRALYERAGARDSAGMEEDAEPLYRAALRGPLAPDVRTQAVIQLASTLRNLGRVDEALGLLEAEYAHTEGTALHDAVAAFLALALVSAGESERAAAVALQALAPHLPRYTRSVTGYAREIADRRA</sequence>
<reference evidence="2 3" key="1">
    <citation type="submission" date="2019-03" db="EMBL/GenBank/DDBJ databases">
        <authorList>
            <person name="Dong K."/>
        </authorList>
    </citation>
    <scope>NUCLEOTIDE SEQUENCE [LARGE SCALE GENOMIC DNA]</scope>
    <source>
        <strain evidence="3">dk512</strain>
    </source>
</reference>
<dbReference type="RefSeq" id="WP_135066902.1">
    <property type="nucleotide sequence ID" value="NZ_CP038266.1"/>
</dbReference>
<gene>
    <name evidence="2" type="ORF">E4K62_09870</name>
</gene>
<evidence type="ECO:0000313" key="2">
    <source>
        <dbReference type="EMBL" id="QBR88969.1"/>
    </source>
</evidence>
<accession>A0ABX5SVW4</accession>
<dbReference type="Gene3D" id="1.25.40.10">
    <property type="entry name" value="Tetratricopeptide repeat domain"/>
    <property type="match status" value="1"/>
</dbReference>
<dbReference type="InterPro" id="IPR041656">
    <property type="entry name" value="TPR_5"/>
</dbReference>
<evidence type="ECO:0000259" key="1">
    <source>
        <dbReference type="Pfam" id="PF12688"/>
    </source>
</evidence>
<keyword evidence="3" id="KW-1185">Reference proteome</keyword>
<dbReference type="Pfam" id="PF12688">
    <property type="entry name" value="TPR_5"/>
    <property type="match status" value="1"/>
</dbReference>
<organism evidence="2 3">
    <name type="scientific">Microbacterium wangchenii</name>
    <dbReference type="NCBI Taxonomy" id="2541726"/>
    <lineage>
        <taxon>Bacteria</taxon>
        <taxon>Bacillati</taxon>
        <taxon>Actinomycetota</taxon>
        <taxon>Actinomycetes</taxon>
        <taxon>Micrococcales</taxon>
        <taxon>Microbacteriaceae</taxon>
        <taxon>Microbacterium</taxon>
    </lineage>
</organism>
<name>A0ABX5SVW4_9MICO</name>
<protein>
    <submittedName>
        <fullName evidence="2">Tetratricopeptide repeat protein</fullName>
    </submittedName>
</protein>
<feature type="domain" description="Tetratrico peptide repeat group 5" evidence="1">
    <location>
        <begin position="40"/>
        <end position="157"/>
    </location>
</feature>
<dbReference type="Proteomes" id="UP000295748">
    <property type="component" value="Chromosome"/>
</dbReference>
<dbReference type="SUPFAM" id="SSF48452">
    <property type="entry name" value="TPR-like"/>
    <property type="match status" value="1"/>
</dbReference>
<proteinExistence type="predicted"/>